<organism evidence="1 2">
    <name type="scientific">Nostoc linckia z8</name>
    <dbReference type="NCBI Taxonomy" id="1628746"/>
    <lineage>
        <taxon>Bacteria</taxon>
        <taxon>Bacillati</taxon>
        <taxon>Cyanobacteriota</taxon>
        <taxon>Cyanophyceae</taxon>
        <taxon>Nostocales</taxon>
        <taxon>Nostocaceae</taxon>
        <taxon>Nostoc</taxon>
    </lineage>
</organism>
<proteinExistence type="predicted"/>
<protein>
    <submittedName>
        <fullName evidence="1">Uncharacterized protein</fullName>
    </submittedName>
</protein>
<gene>
    <name evidence="1" type="ORF">VF08_00905</name>
</gene>
<accession>A0A9Q6ENG6</accession>
<sequence length="236" mass="25877">MFESAANYLVESSSHSPPALIFLEGQYVFRWTEEGKVKAKLVSSSSVRAAFANEPVDSGWLGANIVRCGVSKRGNWSVRFSPPGKLNLLLQLPNGTEQIAVPMPGLVFFGIHQTYYIWAIKEASFSPTSILHHAPLPNVSGDRDGHSTMPGQICFGDNSLPVATGSGIEKAWQIFCNTPFTDHLIKGKSVKHNEDIRSLLLALSDSNKSKYPTKELVSIYGGQTTERLISRATRNQ</sequence>
<dbReference type="InterPro" id="IPR032787">
    <property type="entry name" value="Prok-E2_D"/>
</dbReference>
<name>A0A9Q6ENG6_NOSLI</name>
<comment type="caution">
    <text evidence="1">The sequence shown here is derived from an EMBL/GenBank/DDBJ whole genome shotgun (WGS) entry which is preliminary data.</text>
</comment>
<dbReference type="Proteomes" id="UP000222310">
    <property type="component" value="Unassembled WGS sequence"/>
</dbReference>
<evidence type="ECO:0000313" key="1">
    <source>
        <dbReference type="EMBL" id="PHK07332.1"/>
    </source>
</evidence>
<reference evidence="1 2" key="1">
    <citation type="submission" date="2015-02" db="EMBL/GenBank/DDBJ databases">
        <title>Nostoc linckia genome annotation.</title>
        <authorList>
            <person name="Zhou Z."/>
        </authorList>
    </citation>
    <scope>NUCLEOTIDE SEQUENCE [LARGE SCALE GENOMIC DNA]</scope>
    <source>
        <strain evidence="2">z8</strain>
    </source>
</reference>
<dbReference type="AlphaFoldDB" id="A0A9Q6ENG6"/>
<dbReference type="Pfam" id="PF14460">
    <property type="entry name" value="Prok-E2_D"/>
    <property type="match status" value="1"/>
</dbReference>
<dbReference type="EMBL" id="LAHD01000002">
    <property type="protein sequence ID" value="PHK07332.1"/>
    <property type="molecule type" value="Genomic_DNA"/>
</dbReference>
<evidence type="ECO:0000313" key="2">
    <source>
        <dbReference type="Proteomes" id="UP000222310"/>
    </source>
</evidence>